<proteinExistence type="predicted"/>
<reference evidence="1 2" key="1">
    <citation type="submission" date="2014-04" db="EMBL/GenBank/DDBJ databases">
        <authorList>
            <consortium name="DOE Joint Genome Institute"/>
            <person name="Kuo A."/>
            <person name="Girlanda M."/>
            <person name="Perotto S."/>
            <person name="Kohler A."/>
            <person name="Nagy L.G."/>
            <person name="Floudas D."/>
            <person name="Copeland A."/>
            <person name="Barry K.W."/>
            <person name="Cichocki N."/>
            <person name="Veneault-Fourrey C."/>
            <person name="LaButti K."/>
            <person name="Lindquist E.A."/>
            <person name="Lipzen A."/>
            <person name="Lundell T."/>
            <person name="Morin E."/>
            <person name="Murat C."/>
            <person name="Sun H."/>
            <person name="Tunlid A."/>
            <person name="Henrissat B."/>
            <person name="Grigoriev I.V."/>
            <person name="Hibbett D.S."/>
            <person name="Martin F."/>
            <person name="Nordberg H.P."/>
            <person name="Cantor M.N."/>
            <person name="Hua S.X."/>
        </authorList>
    </citation>
    <scope>NUCLEOTIDE SEQUENCE [LARGE SCALE GENOMIC DNA]</scope>
    <source>
        <strain evidence="1 2">MUT 4182</strain>
    </source>
</reference>
<reference evidence="2" key="2">
    <citation type="submission" date="2015-01" db="EMBL/GenBank/DDBJ databases">
        <title>Evolutionary Origins and Diversification of the Mycorrhizal Mutualists.</title>
        <authorList>
            <consortium name="DOE Joint Genome Institute"/>
            <consortium name="Mycorrhizal Genomics Consortium"/>
            <person name="Kohler A."/>
            <person name="Kuo A."/>
            <person name="Nagy L.G."/>
            <person name="Floudas D."/>
            <person name="Copeland A."/>
            <person name="Barry K.W."/>
            <person name="Cichocki N."/>
            <person name="Veneault-Fourrey C."/>
            <person name="LaButti K."/>
            <person name="Lindquist E.A."/>
            <person name="Lipzen A."/>
            <person name="Lundell T."/>
            <person name="Morin E."/>
            <person name="Murat C."/>
            <person name="Riley R."/>
            <person name="Ohm R."/>
            <person name="Sun H."/>
            <person name="Tunlid A."/>
            <person name="Henrissat B."/>
            <person name="Grigoriev I.V."/>
            <person name="Hibbett D.S."/>
            <person name="Martin F."/>
        </authorList>
    </citation>
    <scope>NUCLEOTIDE SEQUENCE [LARGE SCALE GENOMIC DNA]</scope>
    <source>
        <strain evidence="2">MUT 4182</strain>
    </source>
</reference>
<evidence type="ECO:0000313" key="2">
    <source>
        <dbReference type="Proteomes" id="UP000054248"/>
    </source>
</evidence>
<name>A0A0C3Q8F5_9AGAM</name>
<dbReference type="AlphaFoldDB" id="A0A0C3Q8F5"/>
<sequence length="91" mass="10228">MARNHTVLGAGGTGGRRTVSIYSKGACDWRRLVLSVQICARDKVPRFKCKYQRGAQRRSGSAQYLDLMKRSDGPVFSATESINERTQTQKY</sequence>
<organism evidence="1 2">
    <name type="scientific">Tulasnella calospora MUT 4182</name>
    <dbReference type="NCBI Taxonomy" id="1051891"/>
    <lineage>
        <taxon>Eukaryota</taxon>
        <taxon>Fungi</taxon>
        <taxon>Dikarya</taxon>
        <taxon>Basidiomycota</taxon>
        <taxon>Agaricomycotina</taxon>
        <taxon>Agaricomycetes</taxon>
        <taxon>Cantharellales</taxon>
        <taxon>Tulasnellaceae</taxon>
        <taxon>Tulasnella</taxon>
    </lineage>
</organism>
<evidence type="ECO:0000313" key="1">
    <source>
        <dbReference type="EMBL" id="KIO26090.1"/>
    </source>
</evidence>
<keyword evidence="2" id="KW-1185">Reference proteome</keyword>
<protein>
    <submittedName>
        <fullName evidence="1">Uncharacterized protein</fullName>
    </submittedName>
</protein>
<dbReference type="EMBL" id="KN823030">
    <property type="protein sequence ID" value="KIO26090.1"/>
    <property type="molecule type" value="Genomic_DNA"/>
</dbReference>
<gene>
    <name evidence="1" type="ORF">M407DRAFT_204167</name>
</gene>
<accession>A0A0C3Q8F5</accession>
<dbReference type="Proteomes" id="UP000054248">
    <property type="component" value="Unassembled WGS sequence"/>
</dbReference>
<dbReference type="HOGENOM" id="CLU_2428702_0_0_1"/>